<name>A0A1H8VI40_9ACTN</name>
<sequence>MTGLFHYEAPRGKDLDGLVDAVNLPLAIRAIARPNSKSIHSLAADVLRSLGATRDLYSKAQGSNTLLNAASAWSLARGITDVYFGEVQDMDLNGIHESLDFAQRIGANLHLISGYGETAVHAPTIEQLGGRNRRFTDLPVELRAPAPAAAPSDEDGRDEIEIPDDDWISYRPTYRALWPTEVVATADRVYLDSYRTARHSGASTAEDIARLIAGLWQRHGSSPLPATTTVRAVQAGLFRNGLNVRVSLGHLERFLHLRLVNPLTAAHYQALSSYADPWRAAAAVLHAHHISTEDSLAIRALDVQPDGTIPSLTTAIDSGARPILAAQRWLRLIAADENPPLIDKDLNAARAGIRRVTRELALPITTNWAALRNDRWQHNYGVKVAPVQ</sequence>
<evidence type="ECO:0000313" key="1">
    <source>
        <dbReference type="EMBL" id="SEP14960.1"/>
    </source>
</evidence>
<dbReference type="RefSeq" id="WP_091946487.1">
    <property type="nucleotide sequence ID" value="NZ_FOEE01000012.1"/>
</dbReference>
<keyword evidence="2" id="KW-1185">Reference proteome</keyword>
<gene>
    <name evidence="1" type="ORF">SAMN05660991_03549</name>
</gene>
<reference evidence="2" key="1">
    <citation type="submission" date="2016-10" db="EMBL/GenBank/DDBJ databases">
        <authorList>
            <person name="Varghese N."/>
            <person name="Submissions S."/>
        </authorList>
    </citation>
    <scope>NUCLEOTIDE SEQUENCE [LARGE SCALE GENOMIC DNA]</scope>
    <source>
        <strain evidence="2">DSM 45413</strain>
    </source>
</reference>
<organism evidence="1 2">
    <name type="scientific">Trujillonella endophytica</name>
    <dbReference type="NCBI Taxonomy" id="673521"/>
    <lineage>
        <taxon>Bacteria</taxon>
        <taxon>Bacillati</taxon>
        <taxon>Actinomycetota</taxon>
        <taxon>Actinomycetes</taxon>
        <taxon>Geodermatophilales</taxon>
        <taxon>Geodermatophilaceae</taxon>
        <taxon>Trujillonella</taxon>
    </lineage>
</organism>
<dbReference type="AlphaFoldDB" id="A0A1H8VI40"/>
<protein>
    <submittedName>
        <fullName evidence="1">Uncharacterized protein</fullName>
    </submittedName>
</protein>
<dbReference type="Proteomes" id="UP000198960">
    <property type="component" value="Unassembled WGS sequence"/>
</dbReference>
<accession>A0A1H8VI40</accession>
<proteinExistence type="predicted"/>
<dbReference type="EMBL" id="FOEE01000012">
    <property type="protein sequence ID" value="SEP14960.1"/>
    <property type="molecule type" value="Genomic_DNA"/>
</dbReference>
<evidence type="ECO:0000313" key="2">
    <source>
        <dbReference type="Proteomes" id="UP000198960"/>
    </source>
</evidence>
<dbReference type="STRING" id="673521.SAMN05660991_03549"/>
<dbReference type="OrthoDB" id="5171416at2"/>